<reference evidence="1" key="2">
    <citation type="submission" date="2012-06" db="EMBL/GenBank/DDBJ databases">
        <authorList>
            <person name="Yu Y."/>
            <person name="Currie J."/>
            <person name="Lomeli R."/>
            <person name="Angelova A."/>
            <person name="Collura K."/>
            <person name="Wissotski M."/>
            <person name="Campos D."/>
            <person name="Kudrna D."/>
            <person name="Golser W."/>
            <person name="Ashely E."/>
            <person name="Descour A."/>
            <person name="Fernandes J."/>
            <person name="Soderlund C."/>
            <person name="Walbot V."/>
        </authorList>
    </citation>
    <scope>NUCLEOTIDE SEQUENCE</scope>
    <source>
        <strain evidence="1">B73</strain>
    </source>
</reference>
<dbReference type="HOGENOM" id="CLU_2458103_0_0_1"/>
<sequence length="89" mass="10166">MECKQFKTNKVNRNKIDKTRMPCTISTSKKINLLLPDRELNGCVKFPKFQPDTIDNETMNAASPEHCCRVQIVEQQAVLNSLEQQNTLG</sequence>
<evidence type="ECO:0000313" key="1">
    <source>
        <dbReference type="EMBL" id="ACR77725.1"/>
    </source>
</evidence>
<proteinExistence type="evidence at transcript level"/>
<reference evidence="1" key="1">
    <citation type="journal article" date="2009" name="PLoS Genet.">
        <title>Sequencing, mapping, and analysis of 27,455 maize full-length cDNAs.</title>
        <authorList>
            <person name="Soderlund C."/>
            <person name="Descour A."/>
            <person name="Kudrna D."/>
            <person name="Bomhoff M."/>
            <person name="Boyd L."/>
            <person name="Currie J."/>
            <person name="Angelova A."/>
            <person name="Collura K."/>
            <person name="Wissotski M."/>
            <person name="Ashley E."/>
            <person name="Morrow D."/>
            <person name="Fernandes J."/>
            <person name="Walbot V."/>
            <person name="Yu Y."/>
        </authorList>
    </citation>
    <scope>NUCLEOTIDE SEQUENCE</scope>
    <source>
        <strain evidence="1">B73</strain>
    </source>
</reference>
<organism evidence="1">
    <name type="scientific">Zea mays</name>
    <name type="common">Maize</name>
    <dbReference type="NCBI Taxonomy" id="4577"/>
    <lineage>
        <taxon>Eukaryota</taxon>
        <taxon>Viridiplantae</taxon>
        <taxon>Streptophyta</taxon>
        <taxon>Embryophyta</taxon>
        <taxon>Tracheophyta</taxon>
        <taxon>Spermatophyta</taxon>
        <taxon>Magnoliopsida</taxon>
        <taxon>Liliopsida</taxon>
        <taxon>Poales</taxon>
        <taxon>Poaceae</taxon>
        <taxon>PACMAD clade</taxon>
        <taxon>Panicoideae</taxon>
        <taxon>Andropogonodae</taxon>
        <taxon>Andropogoneae</taxon>
        <taxon>Tripsacinae</taxon>
        <taxon>Zea</taxon>
    </lineage>
</organism>
<dbReference type="EMBL" id="BT034704">
    <property type="protein sequence ID" value="ACR77725.1"/>
    <property type="molecule type" value="mRNA"/>
</dbReference>
<accession>C4XVD7</accession>
<dbReference type="AlphaFoldDB" id="C4XVD7"/>
<protein>
    <submittedName>
        <fullName evidence="1">Uncharacterized protein</fullName>
    </submittedName>
</protein>
<name>C4XVD7_MAIZE</name>